<evidence type="ECO:0000313" key="1">
    <source>
        <dbReference type="EMBL" id="SMD34470.1"/>
    </source>
</evidence>
<dbReference type="STRING" id="692418.SAMN04488029_2023"/>
<evidence type="ECO:0008006" key="3">
    <source>
        <dbReference type="Google" id="ProtNLM"/>
    </source>
</evidence>
<reference evidence="1 2" key="1">
    <citation type="submission" date="2017-04" db="EMBL/GenBank/DDBJ databases">
        <authorList>
            <person name="Afonso C.L."/>
            <person name="Miller P.J."/>
            <person name="Scott M.A."/>
            <person name="Spackman E."/>
            <person name="Goraichik I."/>
            <person name="Dimitrov K.M."/>
            <person name="Suarez D.L."/>
            <person name="Swayne D.E."/>
        </authorList>
    </citation>
    <scope>NUCLEOTIDE SEQUENCE [LARGE SCALE GENOMIC DNA]</scope>
    <source>
        <strain evidence="1 2">DSM 26133</strain>
    </source>
</reference>
<organism evidence="1 2">
    <name type="scientific">Reichenbachiella faecimaris</name>
    <dbReference type="NCBI Taxonomy" id="692418"/>
    <lineage>
        <taxon>Bacteria</taxon>
        <taxon>Pseudomonadati</taxon>
        <taxon>Bacteroidota</taxon>
        <taxon>Cytophagia</taxon>
        <taxon>Cytophagales</taxon>
        <taxon>Reichenbachiellaceae</taxon>
        <taxon>Reichenbachiella</taxon>
    </lineage>
</organism>
<keyword evidence="2" id="KW-1185">Reference proteome</keyword>
<protein>
    <recommendedName>
        <fullName evidence="3">Lipoprotein</fullName>
    </recommendedName>
</protein>
<dbReference type="Proteomes" id="UP000192472">
    <property type="component" value="Unassembled WGS sequence"/>
</dbReference>
<dbReference type="AlphaFoldDB" id="A0A1W2GCS9"/>
<accession>A0A1W2GCS9</accession>
<gene>
    <name evidence="1" type="ORF">SAMN04488029_2023</name>
</gene>
<dbReference type="EMBL" id="FWYF01000002">
    <property type="protein sequence ID" value="SMD34470.1"/>
    <property type="molecule type" value="Genomic_DNA"/>
</dbReference>
<name>A0A1W2GCS9_REIFA</name>
<dbReference type="PROSITE" id="PS51257">
    <property type="entry name" value="PROKAR_LIPOPROTEIN"/>
    <property type="match status" value="1"/>
</dbReference>
<sequence>MKVRYFICYLIFLTIYGCQTKLKEGPSSSNVPHNPQELDSLIFESQQAINTDLKILDINGLFTIGSHQKFSNCQFVFECDCCSGDLIIQDSIFYLFNNCVGDVRLTGGIVKSQSDNIILTSNGLICDEIFNHLSDIDSTLTKFLTESTVADTYELEFRMDSCNNKRLLIQQGGNKTSFALETIIDSKAKINSLLASDVLRNFKKLNSVKFNIDLIDTTDRLQECGCLYSESWDKFNKNEYFYANDYETTEYLSINGEQIKIDFTQKNQEYSVIETTYKEENVNGTLRKSGVIRIESSNNFYIEKEFVGECKCN</sequence>
<evidence type="ECO:0000313" key="2">
    <source>
        <dbReference type="Proteomes" id="UP000192472"/>
    </source>
</evidence>
<proteinExistence type="predicted"/>